<dbReference type="EC" id="2.7.7.13" evidence="2"/>
<comment type="catalytic activity">
    <reaction evidence="7">
        <text>alpha-D-mannose 1-phosphate + GTP + H(+) = GDP-alpha-D-mannose + diphosphate</text>
        <dbReference type="Rhea" id="RHEA:15229"/>
        <dbReference type="ChEBI" id="CHEBI:15378"/>
        <dbReference type="ChEBI" id="CHEBI:33019"/>
        <dbReference type="ChEBI" id="CHEBI:37565"/>
        <dbReference type="ChEBI" id="CHEBI:57527"/>
        <dbReference type="ChEBI" id="CHEBI:58409"/>
        <dbReference type="EC" id="2.7.7.13"/>
    </reaction>
</comment>
<dbReference type="PANTHER" id="PTHR46390:SF1">
    <property type="entry name" value="MANNOSE-1-PHOSPHATE GUANYLYLTRANSFERASE"/>
    <property type="match status" value="1"/>
</dbReference>
<dbReference type="InterPro" id="IPR049577">
    <property type="entry name" value="GMPP_N"/>
</dbReference>
<dbReference type="Pfam" id="PF00483">
    <property type="entry name" value="NTP_transferase"/>
    <property type="match status" value="1"/>
</dbReference>
<accession>A0A4R2JJV6</accession>
<dbReference type="SUPFAM" id="SSF53448">
    <property type="entry name" value="Nucleotide-diphospho-sugar transferases"/>
    <property type="match status" value="1"/>
</dbReference>
<evidence type="ECO:0000256" key="3">
    <source>
        <dbReference type="ARBA" id="ARBA00022679"/>
    </source>
</evidence>
<comment type="similarity">
    <text evidence="1">Belongs to the mannose-6-phosphate isomerase type 2 family.</text>
</comment>
<evidence type="ECO:0000259" key="8">
    <source>
        <dbReference type="Pfam" id="PF00483"/>
    </source>
</evidence>
<comment type="caution">
    <text evidence="10">The sequence shown here is derived from an EMBL/GenBank/DDBJ whole genome shotgun (WGS) entry which is preliminary data.</text>
</comment>
<dbReference type="Proteomes" id="UP000294886">
    <property type="component" value="Unassembled WGS sequence"/>
</dbReference>
<feature type="domain" description="MannoseP isomerase/GMP-like beta-helix" evidence="9">
    <location>
        <begin position="298"/>
        <end position="352"/>
    </location>
</feature>
<keyword evidence="4 10" id="KW-0548">Nucleotidyltransferase</keyword>
<dbReference type="InterPro" id="IPR005835">
    <property type="entry name" value="NTP_transferase_dom"/>
</dbReference>
<evidence type="ECO:0000313" key="11">
    <source>
        <dbReference type="Proteomes" id="UP000294886"/>
    </source>
</evidence>
<dbReference type="EMBL" id="SLWU01000022">
    <property type="protein sequence ID" value="TCO60241.1"/>
    <property type="molecule type" value="Genomic_DNA"/>
</dbReference>
<evidence type="ECO:0000313" key="10">
    <source>
        <dbReference type="EMBL" id="TCO60241.1"/>
    </source>
</evidence>
<dbReference type="AlphaFoldDB" id="A0A4R2JJV6"/>
<dbReference type="CDD" id="cd02509">
    <property type="entry name" value="GDP-M1P_Guanylyltransferase"/>
    <property type="match status" value="1"/>
</dbReference>
<dbReference type="SUPFAM" id="SSF159283">
    <property type="entry name" value="Guanosine diphospho-D-mannose pyrophosphorylase/mannose-6-phosphate isomerase linker domain"/>
    <property type="match status" value="1"/>
</dbReference>
<evidence type="ECO:0000256" key="6">
    <source>
        <dbReference type="ARBA" id="ARBA00023134"/>
    </source>
</evidence>
<evidence type="ECO:0000256" key="5">
    <source>
        <dbReference type="ARBA" id="ARBA00022741"/>
    </source>
</evidence>
<reference evidence="10 11" key="1">
    <citation type="submission" date="2019-03" db="EMBL/GenBank/DDBJ databases">
        <title>Genomic Encyclopedia of Type Strains, Phase IV (KMG-IV): sequencing the most valuable type-strain genomes for metagenomic binning, comparative biology and taxonomic classification.</title>
        <authorList>
            <person name="Goeker M."/>
        </authorList>
    </citation>
    <scope>NUCLEOTIDE SEQUENCE [LARGE SCALE GENOMIC DNA]</scope>
    <source>
        <strain evidence="10 11">DSM 13054</strain>
    </source>
</reference>
<organism evidence="10 11">
    <name type="scientific">Caldanaerobacter subterraneus</name>
    <dbReference type="NCBI Taxonomy" id="911092"/>
    <lineage>
        <taxon>Bacteria</taxon>
        <taxon>Bacillati</taxon>
        <taxon>Bacillota</taxon>
        <taxon>Clostridia</taxon>
        <taxon>Thermoanaerobacterales</taxon>
        <taxon>Thermoanaerobacteraceae</taxon>
        <taxon>Caldanaerobacter</taxon>
    </lineage>
</organism>
<name>A0A4R2JJV6_9THEO</name>
<protein>
    <recommendedName>
        <fullName evidence="2">mannose-1-phosphate guanylyltransferase</fullName>
        <ecNumber evidence="2">2.7.7.13</ecNumber>
    </recommendedName>
</protein>
<feature type="domain" description="Nucleotidyl transferase" evidence="8">
    <location>
        <begin position="7"/>
        <end position="289"/>
    </location>
</feature>
<dbReference type="Gene3D" id="3.90.550.10">
    <property type="entry name" value="Spore Coat Polysaccharide Biosynthesis Protein SpsA, Chain A"/>
    <property type="match status" value="1"/>
</dbReference>
<dbReference type="GO" id="GO:0005525">
    <property type="term" value="F:GTP binding"/>
    <property type="evidence" value="ECO:0007669"/>
    <property type="project" value="UniProtKB-KW"/>
</dbReference>
<sequence length="360" mass="40816">MMQMITGVIMAGGKGERFWPKSRMKMPKQFLNLYGDKTMIQQTVDRLKRIMPIENIFVVTNIDYAAIISDQIPDLPTENILIEPMAKNAAACIGLAALHTERRDKESIMVVLPSDHVIKDEEAYIEILKTAIEKAKLGDNLVTIGIKPTRPETGYGYIKFRKMTKEIINGNPVHKVEKFVEKPGYEVTVGYVKNGDYLWNSGIFIWKTSSILRAIEKYMPELHKALENIRKNFDADDVEKALYDEYSKLESISIDYGVMEKAKNVYVVPGDFGWDDVGSWASIERLYEKDDNGNVIKGNVVSVDTKKSIITGNERLIATLGIEDVIIVDTEDALLISSKDKAQNVKEILKKLEKKKVEYL</sequence>
<evidence type="ECO:0000256" key="4">
    <source>
        <dbReference type="ARBA" id="ARBA00022695"/>
    </source>
</evidence>
<keyword evidence="6" id="KW-0342">GTP-binding</keyword>
<evidence type="ECO:0000256" key="1">
    <source>
        <dbReference type="ARBA" id="ARBA00006115"/>
    </source>
</evidence>
<dbReference type="GO" id="GO:0009298">
    <property type="term" value="P:GDP-mannose biosynthetic process"/>
    <property type="evidence" value="ECO:0007669"/>
    <property type="project" value="TreeGrafter"/>
</dbReference>
<dbReference type="InterPro" id="IPR051161">
    <property type="entry name" value="Mannose-6P_isomerase_type2"/>
</dbReference>
<dbReference type="PANTHER" id="PTHR46390">
    <property type="entry name" value="MANNOSE-1-PHOSPHATE GUANYLYLTRANSFERASE"/>
    <property type="match status" value="1"/>
</dbReference>
<proteinExistence type="inferred from homology"/>
<dbReference type="InterPro" id="IPR054566">
    <property type="entry name" value="ManC/GMP-like_b-helix"/>
</dbReference>
<evidence type="ECO:0000256" key="2">
    <source>
        <dbReference type="ARBA" id="ARBA00012387"/>
    </source>
</evidence>
<dbReference type="FunFam" id="3.90.550.10:FF:000046">
    <property type="entry name" value="Mannose-1-phosphate guanylyltransferase (GDP)"/>
    <property type="match status" value="1"/>
</dbReference>
<dbReference type="InterPro" id="IPR029044">
    <property type="entry name" value="Nucleotide-diphossugar_trans"/>
</dbReference>
<gene>
    <name evidence="10" type="ORF">EV203_12225</name>
</gene>
<keyword evidence="5" id="KW-0547">Nucleotide-binding</keyword>
<evidence type="ECO:0000256" key="7">
    <source>
        <dbReference type="ARBA" id="ARBA00047343"/>
    </source>
</evidence>
<dbReference type="GO" id="GO:0004475">
    <property type="term" value="F:mannose-1-phosphate guanylyltransferase (GTP) activity"/>
    <property type="evidence" value="ECO:0007669"/>
    <property type="project" value="UniProtKB-EC"/>
</dbReference>
<keyword evidence="3 10" id="KW-0808">Transferase</keyword>
<dbReference type="Pfam" id="PF22640">
    <property type="entry name" value="ManC_GMP_beta-helix"/>
    <property type="match status" value="1"/>
</dbReference>
<evidence type="ECO:0000259" key="9">
    <source>
        <dbReference type="Pfam" id="PF22640"/>
    </source>
</evidence>